<sequence length="120" mass="13502">MAYVRLSPNDPARWHQPVRGDQDKSFENGVIRVLPGSAEDFAQLHKIASSWPRTKVLAGSVAEGRITYVTRTAFWGFPDFTTVERRDGQIALYARARFGRSDLGVNGKRVQAWIDALAQR</sequence>
<gene>
    <name evidence="2" type="ORF">GR167_01610</name>
</gene>
<name>A0A6L8LD50_9RHOB</name>
<proteinExistence type="predicted"/>
<comment type="caution">
    <text evidence="2">The sequence shown here is derived from an EMBL/GenBank/DDBJ whole genome shotgun (WGS) entry which is preliminary data.</text>
</comment>
<evidence type="ECO:0000313" key="3">
    <source>
        <dbReference type="Proteomes" id="UP000479043"/>
    </source>
</evidence>
<protein>
    <submittedName>
        <fullName evidence="2">DUF1499 domain-containing protein</fullName>
    </submittedName>
</protein>
<dbReference type="Pfam" id="PF07386">
    <property type="entry name" value="DUF1499"/>
    <property type="match status" value="1"/>
</dbReference>
<dbReference type="AlphaFoldDB" id="A0A6L8LD50"/>
<dbReference type="EMBL" id="WWEN01000001">
    <property type="protein sequence ID" value="MYM53984.1"/>
    <property type="molecule type" value="Genomic_DNA"/>
</dbReference>
<organism evidence="2 3">
    <name type="scientific">Thalassovita mangrovi</name>
    <dbReference type="NCBI Taxonomy" id="2692236"/>
    <lineage>
        <taxon>Bacteria</taxon>
        <taxon>Pseudomonadati</taxon>
        <taxon>Pseudomonadota</taxon>
        <taxon>Alphaproteobacteria</taxon>
        <taxon>Rhodobacterales</taxon>
        <taxon>Roseobacteraceae</taxon>
        <taxon>Thalassovita</taxon>
    </lineage>
</organism>
<reference evidence="2 3" key="1">
    <citation type="submission" date="2020-01" db="EMBL/GenBank/DDBJ databases">
        <authorList>
            <person name="Chen S."/>
        </authorList>
    </citation>
    <scope>NUCLEOTIDE SEQUENCE [LARGE SCALE GENOMIC DNA]</scope>
    <source>
        <strain evidence="2 3">GS-10</strain>
    </source>
</reference>
<dbReference type="InterPro" id="IPR010865">
    <property type="entry name" value="DUF1499"/>
</dbReference>
<evidence type="ECO:0000256" key="1">
    <source>
        <dbReference type="SAM" id="MobiDB-lite"/>
    </source>
</evidence>
<feature type="region of interest" description="Disordered" evidence="1">
    <location>
        <begin position="1"/>
        <end position="21"/>
    </location>
</feature>
<keyword evidence="3" id="KW-1185">Reference proteome</keyword>
<dbReference type="Proteomes" id="UP000479043">
    <property type="component" value="Unassembled WGS sequence"/>
</dbReference>
<accession>A0A6L8LD50</accession>
<evidence type="ECO:0000313" key="2">
    <source>
        <dbReference type="EMBL" id="MYM53984.1"/>
    </source>
</evidence>